<evidence type="ECO:0000256" key="1">
    <source>
        <dbReference type="ARBA" id="ARBA00008072"/>
    </source>
</evidence>
<gene>
    <name evidence="8" type="ORF">JOF56_003348</name>
</gene>
<evidence type="ECO:0000256" key="2">
    <source>
        <dbReference type="ARBA" id="ARBA00022723"/>
    </source>
</evidence>
<dbReference type="Gene3D" id="3.40.50.720">
    <property type="entry name" value="NAD(P)-binding Rossmann-like Domain"/>
    <property type="match status" value="1"/>
</dbReference>
<comment type="cofactor">
    <cofactor evidence="6">
        <name>Zn(2+)</name>
        <dbReference type="ChEBI" id="CHEBI:29105"/>
    </cofactor>
</comment>
<dbReference type="InterPro" id="IPR011032">
    <property type="entry name" value="GroES-like_sf"/>
</dbReference>
<name>A0ABS4TEY1_9PSEU</name>
<organism evidence="8 9">
    <name type="scientific">Kibdelosporangium banguiense</name>
    <dbReference type="NCBI Taxonomy" id="1365924"/>
    <lineage>
        <taxon>Bacteria</taxon>
        <taxon>Bacillati</taxon>
        <taxon>Actinomycetota</taxon>
        <taxon>Actinomycetes</taxon>
        <taxon>Pseudonocardiales</taxon>
        <taxon>Pseudonocardiaceae</taxon>
        <taxon>Kibdelosporangium</taxon>
    </lineage>
</organism>
<dbReference type="Proteomes" id="UP001519332">
    <property type="component" value="Unassembled WGS sequence"/>
</dbReference>
<evidence type="ECO:0000256" key="6">
    <source>
        <dbReference type="RuleBase" id="RU361277"/>
    </source>
</evidence>
<evidence type="ECO:0000256" key="5">
    <source>
        <dbReference type="ARBA" id="ARBA00023027"/>
    </source>
</evidence>
<dbReference type="SUPFAM" id="SSF50129">
    <property type="entry name" value="GroES-like"/>
    <property type="match status" value="2"/>
</dbReference>
<dbReference type="InterPro" id="IPR002328">
    <property type="entry name" value="ADH_Zn_CS"/>
</dbReference>
<reference evidence="8 9" key="1">
    <citation type="submission" date="2021-03" db="EMBL/GenBank/DDBJ databases">
        <title>Sequencing the genomes of 1000 actinobacteria strains.</title>
        <authorList>
            <person name="Klenk H.-P."/>
        </authorList>
    </citation>
    <scope>NUCLEOTIDE SEQUENCE [LARGE SCALE GENOMIC DNA]</scope>
    <source>
        <strain evidence="8 9">DSM 46670</strain>
    </source>
</reference>
<comment type="caution">
    <text evidence="8">The sequence shown here is derived from an EMBL/GenBank/DDBJ whole genome shotgun (WGS) entry which is preliminary data.</text>
</comment>
<keyword evidence="2 6" id="KW-0479">Metal-binding</keyword>
<dbReference type="EMBL" id="JAGINW010000001">
    <property type="protein sequence ID" value="MBP2322963.1"/>
    <property type="molecule type" value="Genomic_DNA"/>
</dbReference>
<dbReference type="EC" id="1.1.1.284" evidence="8"/>
<evidence type="ECO:0000259" key="7">
    <source>
        <dbReference type="SMART" id="SM00829"/>
    </source>
</evidence>
<dbReference type="InterPro" id="IPR036291">
    <property type="entry name" value="NAD(P)-bd_dom_sf"/>
</dbReference>
<comment type="similarity">
    <text evidence="1 6">Belongs to the zinc-containing alcohol dehydrogenase family.</text>
</comment>
<dbReference type="Pfam" id="PF08240">
    <property type="entry name" value="ADH_N"/>
    <property type="match status" value="1"/>
</dbReference>
<dbReference type="EC" id="1.1.1.1" evidence="8"/>
<evidence type="ECO:0000256" key="4">
    <source>
        <dbReference type="ARBA" id="ARBA00023002"/>
    </source>
</evidence>
<dbReference type="Pfam" id="PF00107">
    <property type="entry name" value="ADH_zinc_N"/>
    <property type="match status" value="1"/>
</dbReference>
<protein>
    <submittedName>
        <fullName evidence="8">S-(Hydroxymethyl)glutathione dehydrogenase/alcohol dehydrogenase</fullName>
        <ecNumber evidence="8">1.1.1.1</ecNumber>
        <ecNumber evidence="8">1.1.1.284</ecNumber>
    </submittedName>
</protein>
<dbReference type="Gene3D" id="3.90.180.10">
    <property type="entry name" value="Medium-chain alcohol dehydrogenases, catalytic domain"/>
    <property type="match status" value="1"/>
</dbReference>
<dbReference type="SUPFAM" id="SSF51735">
    <property type="entry name" value="NAD(P)-binding Rossmann-fold domains"/>
    <property type="match status" value="1"/>
</dbReference>
<dbReference type="GO" id="GO:0004022">
    <property type="term" value="F:alcohol dehydrogenase (NAD+) activity"/>
    <property type="evidence" value="ECO:0007669"/>
    <property type="project" value="UniProtKB-EC"/>
</dbReference>
<dbReference type="InterPro" id="IPR020843">
    <property type="entry name" value="ER"/>
</dbReference>
<keyword evidence="4 8" id="KW-0560">Oxidoreductase</keyword>
<dbReference type="InterPro" id="IPR013154">
    <property type="entry name" value="ADH-like_N"/>
</dbReference>
<keyword evidence="5" id="KW-0520">NAD</keyword>
<evidence type="ECO:0000256" key="3">
    <source>
        <dbReference type="ARBA" id="ARBA00022833"/>
    </source>
</evidence>
<evidence type="ECO:0000313" key="8">
    <source>
        <dbReference type="EMBL" id="MBP2322963.1"/>
    </source>
</evidence>
<proteinExistence type="inferred from homology"/>
<evidence type="ECO:0000313" key="9">
    <source>
        <dbReference type="Proteomes" id="UP001519332"/>
    </source>
</evidence>
<keyword evidence="3 6" id="KW-0862">Zinc</keyword>
<dbReference type="PANTHER" id="PTHR43880">
    <property type="entry name" value="ALCOHOL DEHYDROGENASE"/>
    <property type="match status" value="1"/>
</dbReference>
<sequence>MVNAAVVAGPDAAIEVREIELPALGANDVRVKVAAAGVCHSDLSMINGTFSPVFPLVLGHEAAGTIVETGSAVTRVAVGDRVVVNWAPACRHCWFCLNSQPWLCTAVEGVVSPSRGTVDGAPLQVTLGVGAFSEEVVLGENSVVPLAPGVPLDVAALLGCAVVTGVGAVRNTAAVRPGESVVVIGLGGVGLSAIIGARLAGAGPIIAVDVAPDKESLARSAGATHFIVAHDKLAKEIRNLTAGRGADHALECVGASATIRTAWQTTRRGGRVTIVGVGRRDDQVSFNALELYHFARTIGVSVYGSGDPDRDIPLLATQIELGRLDLAPLVSHRIGLDEISDAFDRMKTGTGARSLLMFTP</sequence>
<dbReference type="InterPro" id="IPR013149">
    <property type="entry name" value="ADH-like_C"/>
</dbReference>
<dbReference type="PANTHER" id="PTHR43880:SF12">
    <property type="entry name" value="ALCOHOL DEHYDROGENASE CLASS-3"/>
    <property type="match status" value="1"/>
</dbReference>
<keyword evidence="9" id="KW-1185">Reference proteome</keyword>
<accession>A0ABS4TEY1</accession>
<dbReference type="GO" id="GO:0051903">
    <property type="term" value="F:S-(hydroxymethyl)glutathione dehydrogenase [NAD(P)+] activity"/>
    <property type="evidence" value="ECO:0007669"/>
    <property type="project" value="UniProtKB-EC"/>
</dbReference>
<dbReference type="SMART" id="SM00829">
    <property type="entry name" value="PKS_ER"/>
    <property type="match status" value="1"/>
</dbReference>
<feature type="domain" description="Enoyl reductase (ER)" evidence="7">
    <location>
        <begin position="9"/>
        <end position="356"/>
    </location>
</feature>
<dbReference type="PROSITE" id="PS00059">
    <property type="entry name" value="ADH_ZINC"/>
    <property type="match status" value="1"/>
</dbReference>